<dbReference type="RefSeq" id="XP_013276707.1">
    <property type="nucleotide sequence ID" value="XM_013421253.1"/>
</dbReference>
<dbReference type="Gene3D" id="1.20.1250.20">
    <property type="entry name" value="MFS general substrate transporter like domains"/>
    <property type="match status" value="2"/>
</dbReference>
<feature type="region of interest" description="Disordered" evidence="5">
    <location>
        <begin position="579"/>
        <end position="606"/>
    </location>
</feature>
<proteinExistence type="predicted"/>
<evidence type="ECO:0000313" key="9">
    <source>
        <dbReference type="Proteomes" id="UP000053617"/>
    </source>
</evidence>
<feature type="transmembrane region" description="Helical" evidence="6">
    <location>
        <begin position="334"/>
        <end position="360"/>
    </location>
</feature>
<feature type="transmembrane region" description="Helical" evidence="6">
    <location>
        <begin position="403"/>
        <end position="421"/>
    </location>
</feature>
<dbReference type="GeneID" id="25288722"/>
<evidence type="ECO:0000259" key="7">
    <source>
        <dbReference type="PROSITE" id="PS50850"/>
    </source>
</evidence>
<feature type="transmembrane region" description="Helical" evidence="6">
    <location>
        <begin position="206"/>
        <end position="228"/>
    </location>
</feature>
<feature type="transmembrane region" description="Helical" evidence="6">
    <location>
        <begin position="50"/>
        <end position="67"/>
    </location>
</feature>
<comment type="subcellular location">
    <subcellularLocation>
        <location evidence="1">Membrane</location>
        <topology evidence="1">Multi-pass membrane protein</topology>
    </subcellularLocation>
</comment>
<dbReference type="AlphaFoldDB" id="A0A0D2J1M3"/>
<name>A0A0D2J1M3_9EURO</name>
<dbReference type="EMBL" id="KN847475">
    <property type="protein sequence ID" value="KIX09571.1"/>
    <property type="molecule type" value="Genomic_DNA"/>
</dbReference>
<dbReference type="PANTHER" id="PTHR23501">
    <property type="entry name" value="MAJOR FACILITATOR SUPERFAMILY"/>
    <property type="match status" value="1"/>
</dbReference>
<dbReference type="HOGENOM" id="CLU_012970_1_1_1"/>
<evidence type="ECO:0000256" key="5">
    <source>
        <dbReference type="SAM" id="MobiDB-lite"/>
    </source>
</evidence>
<dbReference type="PANTHER" id="PTHR23501:SF87">
    <property type="entry name" value="SIDEROPHORE IRON TRANSPORTER 2"/>
    <property type="match status" value="1"/>
</dbReference>
<dbReference type="OrthoDB" id="2241241at2759"/>
<dbReference type="PROSITE" id="PS50850">
    <property type="entry name" value="MFS"/>
    <property type="match status" value="1"/>
</dbReference>
<feature type="domain" description="Major facilitator superfamily (MFS) profile" evidence="7">
    <location>
        <begin position="52"/>
        <end position="567"/>
    </location>
</feature>
<sequence length="606" mass="65899">MSVFANMTGIYSSQRPAARTNDMAGHTDKNLPEVTVKHAHGNLWTTKGAIIAYIILVVTTFVINLDISTTRIYIPFATSDFQAHSLLTTANVIAKIADIAAYPVVAKLSDIFGRAEGVAISILFQVLGNVLRAASENIHTYAAAAIFYSAGLSGYSIVQQIFIADTTKLINRGFWGSLVEAITVIPVLYIGTTIGEQMILHSTWRWGYGMWTIIVPVAAIPLIVIIYIHQRRGMRAMPPAPKVSHDVPLAKRVIRSILIDFDLPGGILLVAGLALLLIPLTLTGTSETQRWDDGSTIAMLVIGILLLIAFCVWDAKFAKHPFMPYATFTERTIIGAYALSLLDWLGLSILQTFLTSWAMVAGGMSPSQAGRLEQVNTTRVTFQVGSVFVGLLMRYAKRSQPFVLAGVPISLLGQGIFIHLVKTSSPSSAKQAAFVTSRVLYGIGKGLFSTAAQISCQALVGPKQVAVVTGVFFAMQSIGGVIGIAISGVIWNKYLPRKLEAYLPLSAQSQIPAIFKSFKTAMEYPEGEPIREAINRSYRETEWILSITGTAITALMIIIMFFLKNVNLEEADAQRLKELEAESPNPRSDSVSGEQIRSISVNDAKL</sequence>
<keyword evidence="2 6" id="KW-0812">Transmembrane</keyword>
<dbReference type="SUPFAM" id="SSF103473">
    <property type="entry name" value="MFS general substrate transporter"/>
    <property type="match status" value="1"/>
</dbReference>
<keyword evidence="3 6" id="KW-1133">Transmembrane helix</keyword>
<evidence type="ECO:0000256" key="2">
    <source>
        <dbReference type="ARBA" id="ARBA00022692"/>
    </source>
</evidence>
<dbReference type="InterPro" id="IPR020846">
    <property type="entry name" value="MFS_dom"/>
</dbReference>
<organism evidence="8 9">
    <name type="scientific">Rhinocladiella mackenziei CBS 650.93</name>
    <dbReference type="NCBI Taxonomy" id="1442369"/>
    <lineage>
        <taxon>Eukaryota</taxon>
        <taxon>Fungi</taxon>
        <taxon>Dikarya</taxon>
        <taxon>Ascomycota</taxon>
        <taxon>Pezizomycotina</taxon>
        <taxon>Eurotiomycetes</taxon>
        <taxon>Chaetothyriomycetidae</taxon>
        <taxon>Chaetothyriales</taxon>
        <taxon>Herpotrichiellaceae</taxon>
        <taxon>Rhinocladiella</taxon>
    </lineage>
</organism>
<evidence type="ECO:0000256" key="6">
    <source>
        <dbReference type="SAM" id="Phobius"/>
    </source>
</evidence>
<feature type="transmembrane region" description="Helical" evidence="6">
    <location>
        <begin position="543"/>
        <end position="563"/>
    </location>
</feature>
<dbReference type="Proteomes" id="UP000053617">
    <property type="component" value="Unassembled WGS sequence"/>
</dbReference>
<protein>
    <recommendedName>
        <fullName evidence="7">Major facilitator superfamily (MFS) profile domain-containing protein</fullName>
    </recommendedName>
</protein>
<keyword evidence="4 6" id="KW-0472">Membrane</keyword>
<feature type="transmembrane region" description="Helical" evidence="6">
    <location>
        <begin position="294"/>
        <end position="313"/>
    </location>
</feature>
<dbReference type="Pfam" id="PF07690">
    <property type="entry name" value="MFS_1"/>
    <property type="match status" value="1"/>
</dbReference>
<gene>
    <name evidence="8" type="ORF">Z518_00651</name>
</gene>
<feature type="transmembrane region" description="Helical" evidence="6">
    <location>
        <begin position="174"/>
        <end position="194"/>
    </location>
</feature>
<dbReference type="GO" id="GO:0005886">
    <property type="term" value="C:plasma membrane"/>
    <property type="evidence" value="ECO:0007669"/>
    <property type="project" value="TreeGrafter"/>
</dbReference>
<accession>A0A0D2J1M3</accession>
<feature type="transmembrane region" description="Helical" evidence="6">
    <location>
        <begin position="465"/>
        <end position="491"/>
    </location>
</feature>
<evidence type="ECO:0000256" key="1">
    <source>
        <dbReference type="ARBA" id="ARBA00004141"/>
    </source>
</evidence>
<keyword evidence="9" id="KW-1185">Reference proteome</keyword>
<evidence type="ECO:0000256" key="3">
    <source>
        <dbReference type="ARBA" id="ARBA00022989"/>
    </source>
</evidence>
<dbReference type="InterPro" id="IPR011701">
    <property type="entry name" value="MFS"/>
</dbReference>
<dbReference type="VEuPathDB" id="FungiDB:Z518_00651"/>
<feature type="transmembrane region" description="Helical" evidence="6">
    <location>
        <begin position="261"/>
        <end position="282"/>
    </location>
</feature>
<dbReference type="InterPro" id="IPR036259">
    <property type="entry name" value="MFS_trans_sf"/>
</dbReference>
<feature type="compositionally biased region" description="Polar residues" evidence="5">
    <location>
        <begin position="585"/>
        <end position="606"/>
    </location>
</feature>
<evidence type="ECO:0000313" key="8">
    <source>
        <dbReference type="EMBL" id="KIX09571.1"/>
    </source>
</evidence>
<reference evidence="8 9" key="1">
    <citation type="submission" date="2015-01" db="EMBL/GenBank/DDBJ databases">
        <title>The Genome Sequence of Rhinocladiella mackenzie CBS 650.93.</title>
        <authorList>
            <consortium name="The Broad Institute Genomics Platform"/>
            <person name="Cuomo C."/>
            <person name="de Hoog S."/>
            <person name="Gorbushina A."/>
            <person name="Stielow B."/>
            <person name="Teixiera M."/>
            <person name="Abouelleil A."/>
            <person name="Chapman S.B."/>
            <person name="Priest M."/>
            <person name="Young S.K."/>
            <person name="Wortman J."/>
            <person name="Nusbaum C."/>
            <person name="Birren B."/>
        </authorList>
    </citation>
    <scope>NUCLEOTIDE SEQUENCE [LARGE SCALE GENOMIC DNA]</scope>
    <source>
        <strain evidence="8 9">CBS 650.93</strain>
    </source>
</reference>
<evidence type="ECO:0000256" key="4">
    <source>
        <dbReference type="ARBA" id="ARBA00023136"/>
    </source>
</evidence>
<dbReference type="GO" id="GO:0015343">
    <property type="term" value="F:siderophore-iron transmembrane transporter activity"/>
    <property type="evidence" value="ECO:0007669"/>
    <property type="project" value="TreeGrafter"/>
</dbReference>